<dbReference type="PROSITE" id="PS50151">
    <property type="entry name" value="UVR"/>
    <property type="match status" value="1"/>
</dbReference>
<evidence type="ECO:0000256" key="6">
    <source>
        <dbReference type="ARBA" id="ARBA00023054"/>
    </source>
</evidence>
<dbReference type="EMBL" id="DS113217">
    <property type="protein sequence ID" value="EAY18571.1"/>
    <property type="molecule type" value="Genomic_DNA"/>
</dbReference>
<proteinExistence type="predicted"/>
<evidence type="ECO:0000256" key="2">
    <source>
        <dbReference type="ARBA" id="ARBA00004138"/>
    </source>
</evidence>
<evidence type="ECO:0000256" key="7">
    <source>
        <dbReference type="ARBA" id="ARBA00023212"/>
    </source>
</evidence>
<dbReference type="InterPro" id="IPR016024">
    <property type="entry name" value="ARM-type_fold"/>
</dbReference>
<feature type="compositionally biased region" description="Polar residues" evidence="13">
    <location>
        <begin position="433"/>
        <end position="445"/>
    </location>
</feature>
<dbReference type="KEGG" id="tva:5464143"/>
<keyword evidence="7" id="KW-0206">Cytoskeleton</keyword>
<keyword evidence="4" id="KW-0963">Cytoplasm</keyword>
<dbReference type="RefSeq" id="XP_001579557.1">
    <property type="nucleotide sequence ID" value="XM_001579507.1"/>
</dbReference>
<dbReference type="InterPro" id="IPR008979">
    <property type="entry name" value="Galactose-bd-like_sf"/>
</dbReference>
<dbReference type="GO" id="GO:0005814">
    <property type="term" value="C:centriole"/>
    <property type="evidence" value="ECO:0007669"/>
    <property type="project" value="UniProtKB-SubCell"/>
</dbReference>
<dbReference type="InterPro" id="IPR011989">
    <property type="entry name" value="ARM-like"/>
</dbReference>
<evidence type="ECO:0000259" key="14">
    <source>
        <dbReference type="PROSITE" id="PS50151"/>
    </source>
</evidence>
<dbReference type="InterPro" id="IPR052607">
    <property type="entry name" value="CEP104-like"/>
</dbReference>
<feature type="coiled-coil region" evidence="12">
    <location>
        <begin position="160"/>
        <end position="216"/>
    </location>
</feature>
<dbReference type="Pfam" id="PF21038">
    <property type="entry name" value="CEP104_N"/>
    <property type="match status" value="1"/>
</dbReference>
<sequence>MDPESLDYTIVSCSSEDPHYPITSIQNASIRSNGWQSQQNPSYPVSFVVDLGSKAEIKSLQFVSHQSKIPARVDLSYGDNGTLFKPLGSFQFSDNSQTGYSARELKSANLSKVSTRFFKISIRGCHTNASNPFNQVGIVSLKILGNGGRPASSQRPTTPELDLEQEINKLERQKADAVAREDFSEANNIKIRLNELKSQKETLENLKKRKAEAIAAEDFEMARIVNDQLKAFNNKDYRPYTTQAKPREEIVKYDNNYNSARHEKQPPKNIEPPRGRQIPNDDDDNSPIPSSKDYELPDSFDNDASPAGCAIPRDSDESPRPGRSIPRDNDDIPPPGRSIPRDEKDVSRRDHRIIEPVEDDEDQVQDLEEEPPEPAKPMKKGKYGMTRPILGGNMDQAPPQNDYEPADLSEERPIHPADDYNEDPNGGLRGITEDSSTPDELTPASRQEASLLISKFGEDAVARFYSKNWQLRIEGINILGKRIKELGQVSCYEAFCCFCKIMRFRMSDTQKAIVSDGIQVIQDIADTNVIQNGDLARAVQSMLAPMATRIGGNSQPISEAVCNFLVFLCSNGCSDIVLPIIYGGKKNSANWKSLQARISCLHDIVLFLGMDAADGLSLDQMMKLAVEGLESAKSEVRLAATQLVVTLEEMAGSAIEKYIEKIPKRTREEVSKAIEQNHQKNQNEEM</sequence>
<dbReference type="PANTHER" id="PTHR13371:SF0">
    <property type="entry name" value="CENTROSOMAL PROTEIN OF 104 KDA"/>
    <property type="match status" value="1"/>
</dbReference>
<evidence type="ECO:0000256" key="13">
    <source>
        <dbReference type="SAM" id="MobiDB-lite"/>
    </source>
</evidence>
<feature type="compositionally biased region" description="Basic and acidic residues" evidence="13">
    <location>
        <begin position="409"/>
        <end position="418"/>
    </location>
</feature>
<protein>
    <recommendedName>
        <fullName evidence="11">Centrosomal protein of 104 kDa</fullName>
    </recommendedName>
</protein>
<comment type="subunit">
    <text evidence="10">Interacts with CCP110 and CEP97. Interacts with ARMC9, TOGARAM1, CCDC66 and CSPP1.</text>
</comment>
<dbReference type="Gene3D" id="2.60.120.260">
    <property type="entry name" value="Galactose-binding domain-like"/>
    <property type="match status" value="1"/>
</dbReference>
<evidence type="ECO:0000256" key="8">
    <source>
        <dbReference type="ARBA" id="ARBA00023273"/>
    </source>
</evidence>
<reference evidence="15" key="1">
    <citation type="submission" date="2006-10" db="EMBL/GenBank/DDBJ databases">
        <authorList>
            <person name="Amadeo P."/>
            <person name="Zhao Q."/>
            <person name="Wortman J."/>
            <person name="Fraser-Liggett C."/>
            <person name="Carlton J."/>
        </authorList>
    </citation>
    <scope>NUCLEOTIDE SEQUENCE</scope>
    <source>
        <strain evidence="15">G3</strain>
    </source>
</reference>
<dbReference type="Gene3D" id="1.25.10.10">
    <property type="entry name" value="Leucine-rich Repeat Variant"/>
    <property type="match status" value="1"/>
</dbReference>
<keyword evidence="6 12" id="KW-0175">Coiled coil</keyword>
<dbReference type="VEuPathDB" id="TrichDB:TVAGG3_1012440"/>
<feature type="compositionally biased region" description="Basic and acidic residues" evidence="13">
    <location>
        <begin position="260"/>
        <end position="274"/>
    </location>
</feature>
<evidence type="ECO:0000256" key="11">
    <source>
        <dbReference type="ARBA" id="ARBA00068547"/>
    </source>
</evidence>
<dbReference type="GO" id="GO:0000922">
    <property type="term" value="C:spindle pole"/>
    <property type="evidence" value="ECO:0007669"/>
    <property type="project" value="UniProtKB-SubCell"/>
</dbReference>
<evidence type="ECO:0000256" key="4">
    <source>
        <dbReference type="ARBA" id="ARBA00022490"/>
    </source>
</evidence>
<evidence type="ECO:0000313" key="16">
    <source>
        <dbReference type="Proteomes" id="UP000001542"/>
    </source>
</evidence>
<dbReference type="InParanoid" id="A2DLW8"/>
<evidence type="ECO:0000256" key="3">
    <source>
        <dbReference type="ARBA" id="ARBA00004647"/>
    </source>
</evidence>
<dbReference type="SMR" id="A2DLW8"/>
<evidence type="ECO:0000313" key="15">
    <source>
        <dbReference type="EMBL" id="EAY18571.1"/>
    </source>
</evidence>
<gene>
    <name evidence="15" type="ORF">TVAG_462570</name>
</gene>
<dbReference type="InterPro" id="IPR034085">
    <property type="entry name" value="TOG"/>
</dbReference>
<dbReference type="PANTHER" id="PTHR13371">
    <property type="entry name" value="GLYCINE-, GLUTAMATE-, THIENYLCYCLOHEXYLPIPERIDINE-BINDING PROTEIN"/>
    <property type="match status" value="1"/>
</dbReference>
<feature type="compositionally biased region" description="Basic and acidic residues" evidence="13">
    <location>
        <begin position="313"/>
        <end position="330"/>
    </location>
</feature>
<comment type="function">
    <text evidence="9">Required for ciliogenesis and for structural integrity at the ciliary tip.</text>
</comment>
<comment type="subcellular location">
    <subcellularLocation>
        <location evidence="2">Cell projection</location>
        <location evidence="2">Cilium</location>
    </subcellularLocation>
    <subcellularLocation>
        <location evidence="1">Cytoplasm</location>
        <location evidence="1">Cytoskeleton</location>
        <location evidence="1">Microtubule organizing center</location>
        <location evidence="1">Centrosome</location>
        <location evidence="1">Centriole</location>
    </subcellularLocation>
    <subcellularLocation>
        <location evidence="3">Cytoplasm</location>
        <location evidence="3">Cytoskeleton</location>
        <location evidence="3">Spindle pole</location>
    </subcellularLocation>
</comment>
<dbReference type="InterPro" id="IPR048739">
    <property type="entry name" value="CEP104_N"/>
</dbReference>
<reference evidence="15" key="2">
    <citation type="journal article" date="2007" name="Science">
        <title>Draft genome sequence of the sexually transmitted pathogen Trichomonas vaginalis.</title>
        <authorList>
            <person name="Carlton J.M."/>
            <person name="Hirt R.P."/>
            <person name="Silva J.C."/>
            <person name="Delcher A.L."/>
            <person name="Schatz M."/>
            <person name="Zhao Q."/>
            <person name="Wortman J.R."/>
            <person name="Bidwell S.L."/>
            <person name="Alsmark U.C.M."/>
            <person name="Besteiro S."/>
            <person name="Sicheritz-Ponten T."/>
            <person name="Noel C.J."/>
            <person name="Dacks J.B."/>
            <person name="Foster P.G."/>
            <person name="Simillion C."/>
            <person name="Van de Peer Y."/>
            <person name="Miranda-Saavedra D."/>
            <person name="Barton G.J."/>
            <person name="Westrop G.D."/>
            <person name="Mueller S."/>
            <person name="Dessi D."/>
            <person name="Fiori P.L."/>
            <person name="Ren Q."/>
            <person name="Paulsen I."/>
            <person name="Zhang H."/>
            <person name="Bastida-Corcuera F.D."/>
            <person name="Simoes-Barbosa A."/>
            <person name="Brown M.T."/>
            <person name="Hayes R.D."/>
            <person name="Mukherjee M."/>
            <person name="Okumura C.Y."/>
            <person name="Schneider R."/>
            <person name="Smith A.J."/>
            <person name="Vanacova S."/>
            <person name="Villalvazo M."/>
            <person name="Haas B.J."/>
            <person name="Pertea M."/>
            <person name="Feldblyum T.V."/>
            <person name="Utterback T.R."/>
            <person name="Shu C.L."/>
            <person name="Osoegawa K."/>
            <person name="de Jong P.J."/>
            <person name="Hrdy I."/>
            <person name="Horvathova L."/>
            <person name="Zubacova Z."/>
            <person name="Dolezal P."/>
            <person name="Malik S.B."/>
            <person name="Logsdon J.M. Jr."/>
            <person name="Henze K."/>
            <person name="Gupta A."/>
            <person name="Wang C.C."/>
            <person name="Dunne R.L."/>
            <person name="Upcroft J.A."/>
            <person name="Upcroft P."/>
            <person name="White O."/>
            <person name="Salzberg S.L."/>
            <person name="Tang P."/>
            <person name="Chiu C.-H."/>
            <person name="Lee Y.-S."/>
            <person name="Embley T.M."/>
            <person name="Coombs G.H."/>
            <person name="Mottram J.C."/>
            <person name="Tachezy J."/>
            <person name="Fraser-Liggett C.M."/>
            <person name="Johnson P.J."/>
        </authorList>
    </citation>
    <scope>NUCLEOTIDE SEQUENCE [LARGE SCALE GENOMIC DNA]</scope>
    <source>
        <strain evidence="15">G3</strain>
    </source>
</reference>
<dbReference type="InterPro" id="IPR001943">
    <property type="entry name" value="UVR_dom"/>
</dbReference>
<feature type="compositionally biased region" description="Basic and acidic residues" evidence="13">
    <location>
        <begin position="339"/>
        <end position="355"/>
    </location>
</feature>
<feature type="domain" description="UVR" evidence="14">
    <location>
        <begin position="164"/>
        <end position="199"/>
    </location>
</feature>
<name>A2DLW8_TRIV3</name>
<organism evidence="15 16">
    <name type="scientific">Trichomonas vaginalis (strain ATCC PRA-98 / G3)</name>
    <dbReference type="NCBI Taxonomy" id="412133"/>
    <lineage>
        <taxon>Eukaryota</taxon>
        <taxon>Metamonada</taxon>
        <taxon>Parabasalia</taxon>
        <taxon>Trichomonadida</taxon>
        <taxon>Trichomonadidae</taxon>
        <taxon>Trichomonas</taxon>
    </lineage>
</organism>
<dbReference type="OMA" id="QDENFPA"/>
<evidence type="ECO:0000256" key="5">
    <source>
        <dbReference type="ARBA" id="ARBA00022737"/>
    </source>
</evidence>
<evidence type="ECO:0000256" key="12">
    <source>
        <dbReference type="SAM" id="Coils"/>
    </source>
</evidence>
<evidence type="ECO:0000256" key="10">
    <source>
        <dbReference type="ARBA" id="ARBA00065345"/>
    </source>
</evidence>
<feature type="region of interest" description="Disordered" evidence="13">
    <location>
        <begin position="257"/>
        <end position="445"/>
    </location>
</feature>
<dbReference type="Pfam" id="PF21040">
    <property type="entry name" value="CEP104-like_TOG"/>
    <property type="match status" value="1"/>
</dbReference>
<evidence type="ECO:0000256" key="9">
    <source>
        <dbReference type="ARBA" id="ARBA00059645"/>
    </source>
</evidence>
<dbReference type="OrthoDB" id="66599at2759"/>
<dbReference type="Proteomes" id="UP000001542">
    <property type="component" value="Unassembled WGS sequence"/>
</dbReference>
<dbReference type="eggNOG" id="KOG4825">
    <property type="taxonomic scope" value="Eukaryota"/>
</dbReference>
<evidence type="ECO:0000256" key="1">
    <source>
        <dbReference type="ARBA" id="ARBA00004114"/>
    </source>
</evidence>
<dbReference type="VEuPathDB" id="TrichDB:TVAG_462570"/>
<dbReference type="SUPFAM" id="SSF49785">
    <property type="entry name" value="Galactose-binding domain-like"/>
    <property type="match status" value="1"/>
</dbReference>
<accession>A2DLW8</accession>
<feature type="compositionally biased region" description="Acidic residues" evidence="13">
    <location>
        <begin position="356"/>
        <end position="372"/>
    </location>
</feature>
<keyword evidence="8" id="KW-0966">Cell projection</keyword>
<dbReference type="FunFam" id="1.25.10.10:FF:000200">
    <property type="entry name" value="Centrosomal protein of 104 kDa"/>
    <property type="match status" value="1"/>
</dbReference>
<dbReference type="AlphaFoldDB" id="A2DLW8"/>
<dbReference type="GO" id="GO:0005929">
    <property type="term" value="C:cilium"/>
    <property type="evidence" value="ECO:0000318"/>
    <property type="project" value="GO_Central"/>
</dbReference>
<dbReference type="FunFam" id="2.60.120.260:FF:000204">
    <property type="entry name" value="UvrB/uvrC motif family protein"/>
    <property type="match status" value="1"/>
</dbReference>
<keyword evidence="5" id="KW-0677">Repeat</keyword>
<dbReference type="SMART" id="SM01349">
    <property type="entry name" value="TOG"/>
    <property type="match status" value="1"/>
</dbReference>
<dbReference type="SUPFAM" id="SSF48371">
    <property type="entry name" value="ARM repeat"/>
    <property type="match status" value="1"/>
</dbReference>
<keyword evidence="16" id="KW-1185">Reference proteome</keyword>